<name>A0A0C2JVA1_THEKT</name>
<comment type="caution">
    <text evidence="1">The sequence shown here is derived from an EMBL/GenBank/DDBJ whole genome shotgun (WGS) entry which is preliminary data.</text>
</comment>
<evidence type="ECO:0000313" key="2">
    <source>
        <dbReference type="Proteomes" id="UP000031668"/>
    </source>
</evidence>
<dbReference type="OrthoDB" id="2266637at2759"/>
<sequence>MFFRVYLKLFSTHSIKHFNKFKVKCHHGQCQISQILNNRRLFSQERSRNLLFTSYSHFLNPLCGALSRWKCYGKNRRPENESDPFLCMTQRLATVTREDCDGYYRDIRSYVRRSINNEIIED</sequence>
<reference evidence="1 2" key="1">
    <citation type="journal article" date="2014" name="Genome Biol. Evol.">
        <title>The genome of the myxosporean Thelohanellus kitauei shows adaptations to nutrient acquisition within its fish host.</title>
        <authorList>
            <person name="Yang Y."/>
            <person name="Xiong J."/>
            <person name="Zhou Z."/>
            <person name="Huo F."/>
            <person name="Miao W."/>
            <person name="Ran C."/>
            <person name="Liu Y."/>
            <person name="Zhang J."/>
            <person name="Feng J."/>
            <person name="Wang M."/>
            <person name="Wang M."/>
            <person name="Wang L."/>
            <person name="Yao B."/>
        </authorList>
    </citation>
    <scope>NUCLEOTIDE SEQUENCE [LARGE SCALE GENOMIC DNA]</scope>
    <source>
        <strain evidence="1">Wuqing</strain>
    </source>
</reference>
<proteinExistence type="predicted"/>
<dbReference type="EMBL" id="JWZT01000877">
    <property type="protein sequence ID" value="KII73353.1"/>
    <property type="molecule type" value="Genomic_DNA"/>
</dbReference>
<gene>
    <name evidence="1" type="ORF">RF11_02340</name>
</gene>
<dbReference type="AlphaFoldDB" id="A0A0C2JVA1"/>
<accession>A0A0C2JVA1</accession>
<organism evidence="1 2">
    <name type="scientific">Thelohanellus kitauei</name>
    <name type="common">Myxosporean</name>
    <dbReference type="NCBI Taxonomy" id="669202"/>
    <lineage>
        <taxon>Eukaryota</taxon>
        <taxon>Metazoa</taxon>
        <taxon>Cnidaria</taxon>
        <taxon>Myxozoa</taxon>
        <taxon>Myxosporea</taxon>
        <taxon>Bivalvulida</taxon>
        <taxon>Platysporina</taxon>
        <taxon>Myxobolidae</taxon>
        <taxon>Thelohanellus</taxon>
    </lineage>
</organism>
<evidence type="ECO:0000313" key="1">
    <source>
        <dbReference type="EMBL" id="KII73353.1"/>
    </source>
</evidence>
<protein>
    <submittedName>
        <fullName evidence="1">Uncharacterized protein</fullName>
    </submittedName>
</protein>
<keyword evidence="2" id="KW-1185">Reference proteome</keyword>
<dbReference type="Proteomes" id="UP000031668">
    <property type="component" value="Unassembled WGS sequence"/>
</dbReference>